<dbReference type="PROSITE" id="PS00107">
    <property type="entry name" value="PROTEIN_KINASE_ATP"/>
    <property type="match status" value="1"/>
</dbReference>
<keyword evidence="6" id="KW-0808">Transferase</keyword>
<dbReference type="PROSITE" id="PS50011">
    <property type="entry name" value="PROTEIN_KINASE_DOM"/>
    <property type="match status" value="1"/>
</dbReference>
<protein>
    <recommendedName>
        <fullName evidence="2">non-specific serine/threonine protein kinase</fullName>
        <ecNumber evidence="2">2.7.11.1</ecNumber>
    </recommendedName>
</protein>
<evidence type="ECO:0000313" key="10">
    <source>
        <dbReference type="Proteomes" id="UP001519460"/>
    </source>
</evidence>
<dbReference type="InterPro" id="IPR017441">
    <property type="entry name" value="Protein_kinase_ATP_BS"/>
</dbReference>
<dbReference type="PANTHER" id="PTHR45832">
    <property type="entry name" value="SERINE/THREONINE-PROTEIN KINASE SAMKA-RELATED-RELATED"/>
    <property type="match status" value="1"/>
</dbReference>
<evidence type="ECO:0000256" key="2">
    <source>
        <dbReference type="ARBA" id="ARBA00012513"/>
    </source>
</evidence>
<dbReference type="Proteomes" id="UP001519460">
    <property type="component" value="Unassembled WGS sequence"/>
</dbReference>
<keyword evidence="6" id="KW-0723">Serine/threonine-protein kinase</keyword>
<evidence type="ECO:0000256" key="5">
    <source>
        <dbReference type="PROSITE-ProRule" id="PRU10141"/>
    </source>
</evidence>
<keyword evidence="10" id="KW-1185">Reference proteome</keyword>
<sequence length="425" mass="46935">MSSGEAAAASSDPVRFDETTGQFVGLSAELKELLQCFSPEEQREHPQDVADFLNTFAKTQDTAATDKFMVVEEEEEFDSGPAATEVSKKEEECDSGPAATEVSKVLKEEEEFDSGPAATEVSKGQDEVDIGIGTKDKLLDKLLLTLSSEGDPSDKYDYDTAKKLGAGATGTVVQATTKGKSDAVAIKIISLNKPLKEKEMIITEIEVMKKLNHANIVNFLDCYVTEPGSEMWVVMEYLDGGPLSDIVMNFVMREDLIARVSKECLQAIDYLHRQRIIHRDIKSDNVLLGKDGTVKLIDFGFCAQLKNDKAKKNTVLGTLQSYGKKIDIWSFGIMVIEMLEGKPPYCGEFAYARPCRVYYKICTKGKPDIKEKDKLSRELQHFLDLCLVVDPKKRASASELVGHEFLEKAASADLLKSLIAKAQKA</sequence>
<feature type="region of interest" description="Disordered" evidence="7">
    <location>
        <begin position="1"/>
        <end position="20"/>
    </location>
</feature>
<comment type="similarity">
    <text evidence="1">Belongs to the protein kinase superfamily. STE Ser/Thr protein kinase family. STE20 subfamily.</text>
</comment>
<dbReference type="SMART" id="SM00220">
    <property type="entry name" value="S_TKc"/>
    <property type="match status" value="1"/>
</dbReference>
<organism evidence="9 10">
    <name type="scientific">Batillaria attramentaria</name>
    <dbReference type="NCBI Taxonomy" id="370345"/>
    <lineage>
        <taxon>Eukaryota</taxon>
        <taxon>Metazoa</taxon>
        <taxon>Spiralia</taxon>
        <taxon>Lophotrochozoa</taxon>
        <taxon>Mollusca</taxon>
        <taxon>Gastropoda</taxon>
        <taxon>Caenogastropoda</taxon>
        <taxon>Sorbeoconcha</taxon>
        <taxon>Cerithioidea</taxon>
        <taxon>Batillariidae</taxon>
        <taxon>Batillaria</taxon>
    </lineage>
</organism>
<dbReference type="InterPro" id="IPR011009">
    <property type="entry name" value="Kinase-like_dom_sf"/>
</dbReference>
<dbReference type="EC" id="2.7.11.1" evidence="2"/>
<feature type="binding site" evidence="5">
    <location>
        <position position="187"/>
    </location>
    <ligand>
        <name>ATP</name>
        <dbReference type="ChEBI" id="CHEBI:30616"/>
    </ligand>
</feature>
<dbReference type="SUPFAM" id="SSF56112">
    <property type="entry name" value="Protein kinase-like (PK-like)"/>
    <property type="match status" value="1"/>
</dbReference>
<keyword evidence="4 5" id="KW-0067">ATP-binding</keyword>
<dbReference type="Gene3D" id="3.90.810.10">
    <property type="entry name" value="CRIB domain"/>
    <property type="match status" value="1"/>
</dbReference>
<comment type="caution">
    <text evidence="9">The sequence shown here is derived from an EMBL/GenBank/DDBJ whole genome shotgun (WGS) entry which is preliminary data.</text>
</comment>
<evidence type="ECO:0000256" key="7">
    <source>
        <dbReference type="SAM" id="MobiDB-lite"/>
    </source>
</evidence>
<dbReference type="PANTHER" id="PTHR45832:SF22">
    <property type="entry name" value="SERINE_THREONINE-PROTEIN KINASE SAMKA-RELATED"/>
    <property type="match status" value="1"/>
</dbReference>
<dbReference type="InterPro" id="IPR051931">
    <property type="entry name" value="PAK3-like"/>
</dbReference>
<name>A0ABD0JG15_9CAEN</name>
<proteinExistence type="inferred from homology"/>
<dbReference type="InterPro" id="IPR036936">
    <property type="entry name" value="CRIB_dom_sf"/>
</dbReference>
<dbReference type="Pfam" id="PF00069">
    <property type="entry name" value="Pkinase"/>
    <property type="match status" value="1"/>
</dbReference>
<feature type="region of interest" description="Disordered" evidence="7">
    <location>
        <begin position="73"/>
        <end position="98"/>
    </location>
</feature>
<dbReference type="PROSITE" id="PS00108">
    <property type="entry name" value="PROTEIN_KINASE_ST"/>
    <property type="match status" value="1"/>
</dbReference>
<keyword evidence="6" id="KW-0418">Kinase</keyword>
<evidence type="ECO:0000256" key="3">
    <source>
        <dbReference type="ARBA" id="ARBA00022741"/>
    </source>
</evidence>
<reference evidence="9 10" key="1">
    <citation type="journal article" date="2023" name="Sci. Data">
        <title>Genome assembly of the Korean intertidal mud-creeper Batillaria attramentaria.</title>
        <authorList>
            <person name="Patra A.K."/>
            <person name="Ho P.T."/>
            <person name="Jun S."/>
            <person name="Lee S.J."/>
            <person name="Kim Y."/>
            <person name="Won Y.J."/>
        </authorList>
    </citation>
    <scope>NUCLEOTIDE SEQUENCE [LARGE SCALE GENOMIC DNA]</scope>
    <source>
        <strain evidence="9">Wonlab-2016</strain>
    </source>
</reference>
<dbReference type="Gene3D" id="1.10.510.10">
    <property type="entry name" value="Transferase(Phosphotransferase) domain 1"/>
    <property type="match status" value="1"/>
</dbReference>
<dbReference type="AlphaFoldDB" id="A0ABD0JG15"/>
<feature type="domain" description="Protein kinase" evidence="8">
    <location>
        <begin position="158"/>
        <end position="406"/>
    </location>
</feature>
<dbReference type="Gene3D" id="3.30.200.20">
    <property type="entry name" value="Phosphorylase Kinase, domain 1"/>
    <property type="match status" value="1"/>
</dbReference>
<evidence type="ECO:0000313" key="9">
    <source>
        <dbReference type="EMBL" id="KAK7473793.1"/>
    </source>
</evidence>
<dbReference type="GO" id="GO:0005524">
    <property type="term" value="F:ATP binding"/>
    <property type="evidence" value="ECO:0007669"/>
    <property type="project" value="UniProtKB-UniRule"/>
</dbReference>
<gene>
    <name evidence="9" type="ORF">BaRGS_00034961</name>
</gene>
<evidence type="ECO:0000256" key="1">
    <source>
        <dbReference type="ARBA" id="ARBA00008874"/>
    </source>
</evidence>
<evidence type="ECO:0000256" key="6">
    <source>
        <dbReference type="RuleBase" id="RU000304"/>
    </source>
</evidence>
<dbReference type="GO" id="GO:0004674">
    <property type="term" value="F:protein serine/threonine kinase activity"/>
    <property type="evidence" value="ECO:0007669"/>
    <property type="project" value="UniProtKB-KW"/>
</dbReference>
<evidence type="ECO:0000259" key="8">
    <source>
        <dbReference type="PROSITE" id="PS50011"/>
    </source>
</evidence>
<dbReference type="EMBL" id="JACVVK020000457">
    <property type="protein sequence ID" value="KAK7473793.1"/>
    <property type="molecule type" value="Genomic_DNA"/>
</dbReference>
<dbReference type="InterPro" id="IPR008271">
    <property type="entry name" value="Ser/Thr_kinase_AS"/>
</dbReference>
<evidence type="ECO:0000256" key="4">
    <source>
        <dbReference type="ARBA" id="ARBA00022840"/>
    </source>
</evidence>
<dbReference type="InterPro" id="IPR000719">
    <property type="entry name" value="Prot_kinase_dom"/>
</dbReference>
<accession>A0ABD0JG15</accession>
<keyword evidence="3 5" id="KW-0547">Nucleotide-binding</keyword>